<proteinExistence type="predicted"/>
<dbReference type="EMBL" id="LT618793">
    <property type="protein sequence ID" value="SCQ77653.1"/>
    <property type="molecule type" value="Genomic_DNA"/>
</dbReference>
<evidence type="ECO:0000313" key="2">
    <source>
        <dbReference type="Proteomes" id="UP000250080"/>
    </source>
</evidence>
<accession>A0A2C8ANP1</accession>
<dbReference type="Proteomes" id="UP000250080">
    <property type="component" value="Chromosome I"/>
</dbReference>
<name>A0A2C8ANP1_9ACTN</name>
<organism evidence="1 2">
    <name type="scientific">Propionibacterium freudenreichii</name>
    <dbReference type="NCBI Taxonomy" id="1744"/>
    <lineage>
        <taxon>Bacteria</taxon>
        <taxon>Bacillati</taxon>
        <taxon>Actinomycetota</taxon>
        <taxon>Actinomycetes</taxon>
        <taxon>Propionibacteriales</taxon>
        <taxon>Propionibacteriaceae</taxon>
        <taxon>Propionibacterium</taxon>
    </lineage>
</organism>
<protein>
    <submittedName>
        <fullName evidence="1">Uncharacterized protein</fullName>
    </submittedName>
</protein>
<sequence length="395" mass="40181">MLAPCGVGVGGCTRSKPIVVSVAIARGKHPVPFRTRKLSLSTPMVLQAGACGRLGSRRTFNSLPPDGGRELLHSGQVSLFHIGRTEWPTQITSRARTIGRIRALARVEADAVLIAPWGAHVPMIPDVRAIAADVVLRTMTTGAGNRVTSMIANVVAIVATMISVHVKMAVPAGGVMSAAGMTGPPAALDRPVVGEMTIGAVPSAGMLLVTRIGRADGRMIAVAQDGATMTAAAVPPGVTGTGVSASVLHAMADGARRRARMVAVVASATAMIAEMHVDVVRSGPVAIVVPATTGARIAIGRARVSALARGRGVAIHVVRIVVTAIRGDRAEAAPSEAASVVAGRVDALVSAGAAVVSRPVVVRRAAPGAVAMIGKSVTLHPGWRSLPTSPASTRH</sequence>
<reference evidence="1 2" key="1">
    <citation type="submission" date="2016-09" db="EMBL/GenBank/DDBJ databases">
        <authorList>
            <person name="Laine KS P."/>
        </authorList>
    </citation>
    <scope>NUCLEOTIDE SEQUENCE [LARGE SCALE GENOMIC DNA]</scope>
    <source>
        <strain evidence="1">PFRJS-23</strain>
    </source>
</reference>
<dbReference type="AlphaFoldDB" id="A0A2C8ANP1"/>
<evidence type="ECO:0000313" key="1">
    <source>
        <dbReference type="EMBL" id="SCQ77653.1"/>
    </source>
</evidence>
<gene>
    <name evidence="1" type="ORF">PFR_JS23_878</name>
</gene>